<protein>
    <submittedName>
        <fullName evidence="1">Uncharacterized protein</fullName>
    </submittedName>
</protein>
<proteinExistence type="predicted"/>
<dbReference type="RefSeq" id="WP_004336535.1">
    <property type="nucleotide sequence ID" value="NZ_JH660660.1"/>
</dbReference>
<accession>I4Z9T8</accession>
<keyword evidence="2" id="KW-1185">Reference proteome</keyword>
<name>I4Z9T8_9BACT</name>
<dbReference type="AlphaFoldDB" id="I4Z9T8"/>
<evidence type="ECO:0000313" key="2">
    <source>
        <dbReference type="Proteomes" id="UP000002786"/>
    </source>
</evidence>
<dbReference type="EMBL" id="JH660660">
    <property type="protein sequence ID" value="EIM32980.1"/>
    <property type="molecule type" value="Genomic_DNA"/>
</dbReference>
<dbReference type="GeneID" id="78531239"/>
<sequence>MNEYPKRQQNLVKELYKCHSLYETEKALVLFDVGTSFVVIGNDADKLYLTLGWEITDFSDGDSIYSYMIISPYGAKILQDLRLNVEYYNAGNLPQISAQPIVTIQQILDYLRMVVGQESLTYPIITAPITIEEVGFIREIRITSLIIDTQSVSVRVDNTELIELVKEHEWNFSHTGLTLLDNLSGVVEPQLPYMVNLIQAQPQTLRNQRLHNTVLYKLFLDKKSIVSSDTIVFIQVEDSYLTFDDDAIDVVTFQKEVLLYECSLFGLRGRTVALLSRLQLEILRDTHSLLVVNSSKDIPLYKLGLQESFLNMKFNYELSYSDVVIRKQKSGEYVISASYNSYPLPESPIHNTIGGYFCTLPSCKERSAILSSLAHRTYDTLISSVFDSSE</sequence>
<organism evidence="1 2">
    <name type="scientific">Prevotella bivia DSM 20514</name>
    <dbReference type="NCBI Taxonomy" id="868129"/>
    <lineage>
        <taxon>Bacteria</taxon>
        <taxon>Pseudomonadati</taxon>
        <taxon>Bacteroidota</taxon>
        <taxon>Bacteroidia</taxon>
        <taxon>Bacteroidales</taxon>
        <taxon>Prevotellaceae</taxon>
        <taxon>Prevotella</taxon>
    </lineage>
</organism>
<dbReference type="Proteomes" id="UP000002786">
    <property type="component" value="Unassembled WGS sequence"/>
</dbReference>
<evidence type="ECO:0000313" key="1">
    <source>
        <dbReference type="EMBL" id="EIM32980.1"/>
    </source>
</evidence>
<reference evidence="1 2" key="1">
    <citation type="submission" date="2012-02" db="EMBL/GenBank/DDBJ databases">
        <title>Improved High-Quality Draft genome of Prevotella bivia DSM 20514.</title>
        <authorList>
            <consortium name="US DOE Joint Genome Institute (JGI-PGF)"/>
            <person name="Lucas S."/>
            <person name="Copeland A."/>
            <person name="Lapidus A."/>
            <person name="Bruce D."/>
            <person name="Goodwin L."/>
            <person name="Pitluck S."/>
            <person name="Peters L."/>
            <person name="Mikhailova N."/>
            <person name="Munk A.C.C."/>
            <person name="Kyrpides N."/>
            <person name="Mavromatis K."/>
            <person name="Detter J.C."/>
            <person name="Han C."/>
            <person name="Land M."/>
            <person name="Hauser L."/>
            <person name="Markowitz V."/>
            <person name="Cheng J.-F."/>
            <person name="Hugenholtz P."/>
            <person name="Woyke T."/>
            <person name="Wu D."/>
            <person name="Gronow S."/>
            <person name="Wellnitz S."/>
            <person name="Brambilla E."/>
            <person name="Klenk H.-P."/>
            <person name="Eisen J.A."/>
        </authorList>
    </citation>
    <scope>NUCLEOTIDE SEQUENCE [LARGE SCALE GENOMIC DNA]</scope>
    <source>
        <strain evidence="1 2">DSM 20514</strain>
    </source>
</reference>
<gene>
    <name evidence="1" type="ORF">PrebiDRAFT_1258</name>
</gene>
<dbReference type="HOGENOM" id="CLU_727327_0_0_10"/>